<dbReference type="EMBL" id="DXGI01000187">
    <property type="protein sequence ID" value="HIW78525.1"/>
    <property type="molecule type" value="Genomic_DNA"/>
</dbReference>
<name>A0A9D1U9T4_9BACT</name>
<keyword evidence="2" id="KW-0489">Methyltransferase</keyword>
<dbReference type="Proteomes" id="UP000824264">
    <property type="component" value="Unassembled WGS sequence"/>
</dbReference>
<sequence>MLWDSDLYLQFKAERTQPSIDLVKRIPLSHAAKALDVGCGPGNSSRVLADAFPGARITGVDSSPEMIAAAAAAHPDMTFRLCDAGDLASLGENGFDIVFSNACIQWVPDHPRLLGDMLSLLRPGGVLAVQIPMNQQEPIHRIVARLAADDEWRDTLAGARTFHTLEQEAYFDILSERAATFQLWQTTYLHRLPSHEAIMDWYKGTGLRPYLSLLSDERAQAFERAVLREVKREYPIQRNGEVIFRFPRFFFIATPKGQGS</sequence>
<dbReference type="GO" id="GO:0032259">
    <property type="term" value="P:methylation"/>
    <property type="evidence" value="ECO:0007669"/>
    <property type="project" value="UniProtKB-KW"/>
</dbReference>
<dbReference type="AlphaFoldDB" id="A0A9D1U9T4"/>
<dbReference type="InterPro" id="IPR013216">
    <property type="entry name" value="Methyltransf_11"/>
</dbReference>
<dbReference type="PANTHER" id="PTHR43861:SF1">
    <property type="entry name" value="TRANS-ACONITATE 2-METHYLTRANSFERASE"/>
    <property type="match status" value="1"/>
</dbReference>
<protein>
    <submittedName>
        <fullName evidence="2">Methyltransferase domain-containing protein</fullName>
    </submittedName>
</protein>
<feature type="domain" description="Methyltransferase type 11" evidence="1">
    <location>
        <begin position="35"/>
        <end position="128"/>
    </location>
</feature>
<dbReference type="InterPro" id="IPR029063">
    <property type="entry name" value="SAM-dependent_MTases_sf"/>
</dbReference>
<reference evidence="2" key="2">
    <citation type="submission" date="2021-04" db="EMBL/GenBank/DDBJ databases">
        <authorList>
            <person name="Gilroy R."/>
        </authorList>
    </citation>
    <scope>NUCLEOTIDE SEQUENCE</scope>
    <source>
        <strain evidence="2">ChiSxjej5B17-1746</strain>
    </source>
</reference>
<evidence type="ECO:0000259" key="1">
    <source>
        <dbReference type="Pfam" id="PF08241"/>
    </source>
</evidence>
<dbReference type="InterPro" id="IPR023149">
    <property type="entry name" value="Trans_acon_MeTrfase_C"/>
</dbReference>
<gene>
    <name evidence="2" type="ORF">H9874_05190</name>
</gene>
<dbReference type="SUPFAM" id="SSF53335">
    <property type="entry name" value="S-adenosyl-L-methionine-dependent methyltransferases"/>
    <property type="match status" value="1"/>
</dbReference>
<reference evidence="2" key="1">
    <citation type="journal article" date="2021" name="PeerJ">
        <title>Extensive microbial diversity within the chicken gut microbiome revealed by metagenomics and culture.</title>
        <authorList>
            <person name="Gilroy R."/>
            <person name="Ravi A."/>
            <person name="Getino M."/>
            <person name="Pursley I."/>
            <person name="Horton D.L."/>
            <person name="Alikhan N.F."/>
            <person name="Baker D."/>
            <person name="Gharbi K."/>
            <person name="Hall N."/>
            <person name="Watson M."/>
            <person name="Adriaenssens E.M."/>
            <person name="Foster-Nyarko E."/>
            <person name="Jarju S."/>
            <person name="Secka A."/>
            <person name="Antonio M."/>
            <person name="Oren A."/>
            <person name="Chaudhuri R.R."/>
            <person name="La Ragione R."/>
            <person name="Hildebrand F."/>
            <person name="Pallen M.J."/>
        </authorList>
    </citation>
    <scope>NUCLEOTIDE SEQUENCE</scope>
    <source>
        <strain evidence="2">ChiSxjej5B17-1746</strain>
    </source>
</reference>
<dbReference type="CDD" id="cd02440">
    <property type="entry name" value="AdoMet_MTases"/>
    <property type="match status" value="1"/>
</dbReference>
<comment type="caution">
    <text evidence="2">The sequence shown here is derived from an EMBL/GenBank/DDBJ whole genome shotgun (WGS) entry which is preliminary data.</text>
</comment>
<organism evidence="2 3">
    <name type="scientific">Candidatus Bilophila faecipullorum</name>
    <dbReference type="NCBI Taxonomy" id="2838482"/>
    <lineage>
        <taxon>Bacteria</taxon>
        <taxon>Pseudomonadati</taxon>
        <taxon>Thermodesulfobacteriota</taxon>
        <taxon>Desulfovibrionia</taxon>
        <taxon>Desulfovibrionales</taxon>
        <taxon>Desulfovibrionaceae</taxon>
        <taxon>Bilophila</taxon>
    </lineage>
</organism>
<dbReference type="Pfam" id="PF08241">
    <property type="entry name" value="Methyltransf_11"/>
    <property type="match status" value="1"/>
</dbReference>
<accession>A0A9D1U9T4</accession>
<dbReference type="PANTHER" id="PTHR43861">
    <property type="entry name" value="TRANS-ACONITATE 2-METHYLTRANSFERASE-RELATED"/>
    <property type="match status" value="1"/>
</dbReference>
<keyword evidence="2" id="KW-0808">Transferase</keyword>
<evidence type="ECO:0000313" key="2">
    <source>
        <dbReference type="EMBL" id="HIW78525.1"/>
    </source>
</evidence>
<dbReference type="GO" id="GO:0030798">
    <property type="term" value="F:trans-aconitate 2-methyltransferase activity"/>
    <property type="evidence" value="ECO:0007669"/>
    <property type="project" value="InterPro"/>
</dbReference>
<dbReference type="Gene3D" id="1.10.150.290">
    <property type="entry name" value="S-adenosyl-L-methionine-dependent methyltransferases"/>
    <property type="match status" value="1"/>
</dbReference>
<proteinExistence type="predicted"/>
<evidence type="ECO:0000313" key="3">
    <source>
        <dbReference type="Proteomes" id="UP000824264"/>
    </source>
</evidence>
<dbReference type="Gene3D" id="3.40.50.150">
    <property type="entry name" value="Vaccinia Virus protein VP39"/>
    <property type="match status" value="1"/>
</dbReference>